<feature type="region of interest" description="Disordered" evidence="1">
    <location>
        <begin position="1"/>
        <end position="21"/>
    </location>
</feature>
<gene>
    <name evidence="2" type="ORF">C8E99_2772</name>
</gene>
<evidence type="ECO:0000256" key="1">
    <source>
        <dbReference type="SAM" id="MobiDB-lite"/>
    </source>
</evidence>
<dbReference type="RefSeq" id="WP_147301245.1">
    <property type="nucleotide sequence ID" value="NZ_QREH01000001.1"/>
</dbReference>
<proteinExistence type="predicted"/>
<evidence type="ECO:0000313" key="3">
    <source>
        <dbReference type="Proteomes" id="UP000256727"/>
    </source>
</evidence>
<protein>
    <recommendedName>
        <fullName evidence="4">Uracil DNA glycosylase superfamily protein</fullName>
    </recommendedName>
</protein>
<reference evidence="2 3" key="1">
    <citation type="submission" date="2018-07" db="EMBL/GenBank/DDBJ databases">
        <title>Sequencing the genomes of 1000 actinobacteria strains.</title>
        <authorList>
            <person name="Klenk H.-P."/>
        </authorList>
    </citation>
    <scope>NUCLEOTIDE SEQUENCE [LARGE SCALE GENOMIC DNA]</scope>
    <source>
        <strain evidence="2 3">DSM 14442</strain>
    </source>
</reference>
<dbReference type="AlphaFoldDB" id="A0A3D9LF79"/>
<keyword evidence="3" id="KW-1185">Reference proteome</keyword>
<accession>A0A3D9LF79</accession>
<name>A0A3D9LF79_9MICC</name>
<dbReference type="OrthoDB" id="3679064at2"/>
<dbReference type="EMBL" id="QREH01000001">
    <property type="protein sequence ID" value="REE04915.1"/>
    <property type="molecule type" value="Genomic_DNA"/>
</dbReference>
<organism evidence="2 3">
    <name type="scientific">Citricoccus muralis</name>
    <dbReference type="NCBI Taxonomy" id="169134"/>
    <lineage>
        <taxon>Bacteria</taxon>
        <taxon>Bacillati</taxon>
        <taxon>Actinomycetota</taxon>
        <taxon>Actinomycetes</taxon>
        <taxon>Micrococcales</taxon>
        <taxon>Micrococcaceae</taxon>
        <taxon>Citricoccus</taxon>
    </lineage>
</organism>
<dbReference type="Proteomes" id="UP000256727">
    <property type="component" value="Unassembled WGS sequence"/>
</dbReference>
<evidence type="ECO:0008006" key="4">
    <source>
        <dbReference type="Google" id="ProtNLM"/>
    </source>
</evidence>
<sequence>MRRMSDPAYVSESQDRLHGENIEPITQLCDSLEATDKGPIPYVDPALDVDEARILVLTSAPGPGTASGFLSHENDDDASERLLRVFSSAGLDPKYTIPWLVHPWTQEDYALNLTKERIATGVKPFNRFLKRVPRVVAIIAHGGESQKLIKAFSSTIGGSVLSAKAIKVFNAPALHAQSANRKFTPEELEDQMVETYGQAMRLCGIRPLVSGN</sequence>
<evidence type="ECO:0000313" key="2">
    <source>
        <dbReference type="EMBL" id="REE04915.1"/>
    </source>
</evidence>
<comment type="caution">
    <text evidence="2">The sequence shown here is derived from an EMBL/GenBank/DDBJ whole genome shotgun (WGS) entry which is preliminary data.</text>
</comment>